<evidence type="ECO:0008006" key="4">
    <source>
        <dbReference type="Google" id="ProtNLM"/>
    </source>
</evidence>
<gene>
    <name evidence="2" type="ORF">QQF64_023545</name>
</gene>
<proteinExistence type="predicted"/>
<accession>A0ABR3NIM7</accession>
<comment type="caution">
    <text evidence="2">The sequence shown here is derived from an EMBL/GenBank/DDBJ whole genome shotgun (WGS) entry which is preliminary data.</text>
</comment>
<protein>
    <recommendedName>
        <fullName evidence="4">G2/M phase-specific E3 ubiquitin-protein ligase-like</fullName>
    </recommendedName>
</protein>
<dbReference type="Proteomes" id="UP001558613">
    <property type="component" value="Unassembled WGS sequence"/>
</dbReference>
<organism evidence="2 3">
    <name type="scientific">Cirrhinus molitorella</name>
    <name type="common">mud carp</name>
    <dbReference type="NCBI Taxonomy" id="172907"/>
    <lineage>
        <taxon>Eukaryota</taxon>
        <taxon>Metazoa</taxon>
        <taxon>Chordata</taxon>
        <taxon>Craniata</taxon>
        <taxon>Vertebrata</taxon>
        <taxon>Euteleostomi</taxon>
        <taxon>Actinopterygii</taxon>
        <taxon>Neopterygii</taxon>
        <taxon>Teleostei</taxon>
        <taxon>Ostariophysi</taxon>
        <taxon>Cypriniformes</taxon>
        <taxon>Cyprinidae</taxon>
        <taxon>Labeoninae</taxon>
        <taxon>Labeonini</taxon>
        <taxon>Cirrhinus</taxon>
    </lineage>
</organism>
<dbReference type="SUPFAM" id="SSF56204">
    <property type="entry name" value="Hect, E3 ligase catalytic domain"/>
    <property type="match status" value="1"/>
</dbReference>
<name>A0ABR3NIM7_9TELE</name>
<reference evidence="2 3" key="1">
    <citation type="submission" date="2023-09" db="EMBL/GenBank/DDBJ databases">
        <authorList>
            <person name="Wang M."/>
        </authorList>
    </citation>
    <scope>NUCLEOTIDE SEQUENCE [LARGE SCALE GENOMIC DNA]</scope>
    <source>
        <strain evidence="2">GT-2023</strain>
        <tissue evidence="2">Liver</tissue>
    </source>
</reference>
<dbReference type="InterPro" id="IPR035983">
    <property type="entry name" value="Hect_E3_ubiquitin_ligase"/>
</dbReference>
<keyword evidence="3" id="KW-1185">Reference proteome</keyword>
<evidence type="ECO:0000256" key="1">
    <source>
        <dbReference type="SAM" id="MobiDB-lite"/>
    </source>
</evidence>
<evidence type="ECO:0000313" key="2">
    <source>
        <dbReference type="EMBL" id="KAL1276872.1"/>
    </source>
</evidence>
<feature type="region of interest" description="Disordered" evidence="1">
    <location>
        <begin position="63"/>
        <end position="97"/>
    </location>
</feature>
<feature type="compositionally biased region" description="Low complexity" evidence="1">
    <location>
        <begin position="88"/>
        <end position="97"/>
    </location>
</feature>
<dbReference type="EMBL" id="JAYMGO010000003">
    <property type="protein sequence ID" value="KAL1276872.1"/>
    <property type="molecule type" value="Genomic_DNA"/>
</dbReference>
<feature type="compositionally biased region" description="Polar residues" evidence="1">
    <location>
        <begin position="63"/>
        <end position="73"/>
    </location>
</feature>
<feature type="region of interest" description="Disordered" evidence="1">
    <location>
        <begin position="126"/>
        <end position="154"/>
    </location>
</feature>
<evidence type="ECO:0000313" key="3">
    <source>
        <dbReference type="Proteomes" id="UP001558613"/>
    </source>
</evidence>
<sequence>MGCGNKLITPKLSEGQELDGRLILKVFKLKALYVKPSRPLLLAATDSSDDSCFEVDMPHQRVYQSSGPASEENTAIDLNEGPPPELNPPQELNSSPVSSALSLLPVPTVHSLPPVPLALSPPPEFHLPQELNSPPVPLALSAPPEFNPPQELNSPPVPSVLSLLPVPTVHSLPPVPLALSPPPEFHLPQELSPPLVPSALSPPPEFHLPQELSPPPEFHLPQELNSPPVPSVCTPLPVASLAQDITYQPIVGTMTSPSDLLPVMVIMILTFPSYWQANDQTRTRPIREDRYFIAGRAVAVSLVHGEPAPGCFSKTLFDSLVQGPDMCIPVLDNVADCKLYNKIKKVSEATTLQELQDTTDPIVDYLANAGCLRPLRSIVDRDRLVEDLLKFQVVNRVRGPFERFRDGLKTLGVFSKVQQHPEAFRSVFCHQPNQLTTDIMDDLFEIQWSENGSNRRANENRVIAFWRDYLQDVEEEGSQGLEAILAFATADIPSLPEVLGVSRILIVAP</sequence>